<protein>
    <submittedName>
        <fullName evidence="1">Uncharacterized protein</fullName>
    </submittedName>
</protein>
<sequence length="86" mass="10038">MRQSILTALHDSFGPQKIDIILKHNAFFGLIKDRIIDEIEILRSEGFLESFPDANDYVRLTDKGKRQVEFQEAFADRFIWGPKALR</sequence>
<accession>A0A645JMY7</accession>
<organism evidence="1">
    <name type="scientific">bioreactor metagenome</name>
    <dbReference type="NCBI Taxonomy" id="1076179"/>
    <lineage>
        <taxon>unclassified sequences</taxon>
        <taxon>metagenomes</taxon>
        <taxon>ecological metagenomes</taxon>
    </lineage>
</organism>
<reference evidence="1" key="1">
    <citation type="submission" date="2019-08" db="EMBL/GenBank/DDBJ databases">
        <authorList>
            <person name="Kucharzyk K."/>
            <person name="Murdoch R.W."/>
            <person name="Higgins S."/>
            <person name="Loffler F."/>
        </authorList>
    </citation>
    <scope>NUCLEOTIDE SEQUENCE</scope>
</reference>
<comment type="caution">
    <text evidence="1">The sequence shown here is derived from an EMBL/GenBank/DDBJ whole genome shotgun (WGS) entry which is preliminary data.</text>
</comment>
<dbReference type="EMBL" id="VSSQ01144558">
    <property type="protein sequence ID" value="MPN64119.1"/>
    <property type="molecule type" value="Genomic_DNA"/>
</dbReference>
<gene>
    <name evidence="1" type="ORF">SDC9_211890</name>
</gene>
<evidence type="ECO:0000313" key="1">
    <source>
        <dbReference type="EMBL" id="MPN64119.1"/>
    </source>
</evidence>
<name>A0A645JMY7_9ZZZZ</name>
<proteinExistence type="predicted"/>
<dbReference type="AlphaFoldDB" id="A0A645JMY7"/>